<keyword evidence="1" id="KW-0378">Hydrolase</keyword>
<dbReference type="GO" id="GO:0016020">
    <property type="term" value="C:membrane"/>
    <property type="evidence" value="ECO:0007669"/>
    <property type="project" value="TreeGrafter"/>
</dbReference>
<keyword evidence="2" id="KW-1185">Reference proteome</keyword>
<name>A0AAD4Q4W3_9AGAM</name>
<evidence type="ECO:0000313" key="2">
    <source>
        <dbReference type="Proteomes" id="UP001201163"/>
    </source>
</evidence>
<dbReference type="GO" id="GO:0008474">
    <property type="term" value="F:palmitoyl-(protein) hydrolase activity"/>
    <property type="evidence" value="ECO:0007669"/>
    <property type="project" value="TreeGrafter"/>
</dbReference>
<organism evidence="1 2">
    <name type="scientific">Lactarius akahatsu</name>
    <dbReference type="NCBI Taxonomy" id="416441"/>
    <lineage>
        <taxon>Eukaryota</taxon>
        <taxon>Fungi</taxon>
        <taxon>Dikarya</taxon>
        <taxon>Basidiomycota</taxon>
        <taxon>Agaricomycotina</taxon>
        <taxon>Agaricomycetes</taxon>
        <taxon>Russulales</taxon>
        <taxon>Russulaceae</taxon>
        <taxon>Lactarius</taxon>
    </lineage>
</organism>
<dbReference type="Gene3D" id="3.40.50.1820">
    <property type="entry name" value="alpha/beta hydrolase"/>
    <property type="match status" value="1"/>
</dbReference>
<evidence type="ECO:0000313" key="1">
    <source>
        <dbReference type="EMBL" id="KAH8984456.1"/>
    </source>
</evidence>
<protein>
    <submittedName>
        <fullName evidence="1">Alpha/Beta hydrolase protein</fullName>
    </submittedName>
</protein>
<proteinExistence type="predicted"/>
<dbReference type="InterPro" id="IPR029058">
    <property type="entry name" value="AB_hydrolase_fold"/>
</dbReference>
<reference evidence="1" key="1">
    <citation type="submission" date="2022-01" db="EMBL/GenBank/DDBJ databases">
        <title>Comparative genomics reveals a dynamic genome evolution in the ectomycorrhizal milk-cap (Lactarius) mushrooms.</title>
        <authorList>
            <consortium name="DOE Joint Genome Institute"/>
            <person name="Lebreton A."/>
            <person name="Tang N."/>
            <person name="Kuo A."/>
            <person name="LaButti K."/>
            <person name="Drula E."/>
            <person name="Barry K."/>
            <person name="Clum A."/>
            <person name="Lipzen A."/>
            <person name="Mousain D."/>
            <person name="Ng V."/>
            <person name="Wang R."/>
            <person name="Wang X."/>
            <person name="Dai Y."/>
            <person name="Henrissat B."/>
            <person name="Grigoriev I.V."/>
            <person name="Guerin-Laguette A."/>
            <person name="Yu F."/>
            <person name="Martin F.M."/>
        </authorList>
    </citation>
    <scope>NUCLEOTIDE SEQUENCE</scope>
    <source>
        <strain evidence="1">QP</strain>
    </source>
</reference>
<gene>
    <name evidence="1" type="ORF">EDB92DRAFT_1950811</name>
</gene>
<comment type="caution">
    <text evidence="1">The sequence shown here is derived from an EMBL/GenBank/DDBJ whole genome shotgun (WGS) entry which is preliminary data.</text>
</comment>
<sequence length="388" mass="42578">MSQRIARKVCARRQPSLLSFRNNKVANPPFSIANPLRTIAAGLSLQPSHDAPSGWLALSAFVGLPLALWAYKVCLGGTIGGPRAIVLSRNVRHSQCLMLIIFQRKVIYMGRYAPPGSRTELLADMYPKYTPNGIHIEELSIPSSRPSKVRLSALLLRRDLSAAPQHVIVYLQGNAGNPLHRIPMFATLLNAIPSLAILAPAPRSYWTSTGARPTQAGLTADHAAALAFAASRFPTSRLTLYGHSLGASAALCLLGNDCAPGIGVHGLVLENAFTSVPDMLRALYPQRWLPYRYLGPFVVDRWDARAAARGIRRRALAHRAMVLVSERDEVVPPVMGQEIFDALKVPSGTDGRIGRLVVLERALHEDAWRHRDWSQAMKQYLCDLEGKL</sequence>
<dbReference type="PANTHER" id="PTHR12277">
    <property type="entry name" value="ALPHA/BETA HYDROLASE DOMAIN-CONTAINING PROTEIN"/>
    <property type="match status" value="1"/>
</dbReference>
<dbReference type="PANTHER" id="PTHR12277:SF64">
    <property type="entry name" value="SUPERFAMILY HYDROLASE, PUTATIVE (AFU_ORTHOLOGUE AFUA_3G01760)-RELATED"/>
    <property type="match status" value="1"/>
</dbReference>
<accession>A0AAD4Q4W3</accession>
<dbReference type="EMBL" id="JAKELL010000076">
    <property type="protein sequence ID" value="KAH8984456.1"/>
    <property type="molecule type" value="Genomic_DNA"/>
</dbReference>
<dbReference type="SUPFAM" id="SSF53474">
    <property type="entry name" value="alpha/beta-Hydrolases"/>
    <property type="match status" value="1"/>
</dbReference>
<dbReference type="Proteomes" id="UP001201163">
    <property type="component" value="Unassembled WGS sequence"/>
</dbReference>
<dbReference type="AlphaFoldDB" id="A0AAD4Q4W3"/>